<dbReference type="InterPro" id="IPR013783">
    <property type="entry name" value="Ig-like_fold"/>
</dbReference>
<evidence type="ECO:0000313" key="5">
    <source>
        <dbReference type="Proteomes" id="UP000250550"/>
    </source>
</evidence>
<dbReference type="Proteomes" id="UP000260783">
    <property type="component" value="Unassembled WGS sequence"/>
</dbReference>
<reference evidence="6 7" key="2">
    <citation type="submission" date="2018-08" db="EMBL/GenBank/DDBJ databases">
        <title>A genome reference for cultivated species of the human gut microbiota.</title>
        <authorList>
            <person name="Zou Y."/>
            <person name="Xue W."/>
            <person name="Luo G."/>
        </authorList>
    </citation>
    <scope>NUCLEOTIDE SEQUENCE [LARGE SCALE GENOMIC DNA]</scope>
    <source>
        <strain evidence="4 7">AF29-11BH</strain>
        <strain evidence="3 6">AF31-14AC</strain>
    </source>
</reference>
<reference evidence="1 8" key="3">
    <citation type="journal article" date="2019" name="Nat. Med.">
        <title>A library of human gut bacterial isolates paired with longitudinal multiomics data enables mechanistic microbiome research.</title>
        <authorList>
            <person name="Poyet M."/>
            <person name="Groussin M."/>
            <person name="Gibbons S.M."/>
            <person name="Avila-Pacheco J."/>
            <person name="Jiang X."/>
            <person name="Kearney S.M."/>
            <person name="Perrotta A.R."/>
            <person name="Berdy B."/>
            <person name="Zhao S."/>
            <person name="Lieberman T.D."/>
            <person name="Swanson P.K."/>
            <person name="Smith M."/>
            <person name="Roesemann S."/>
            <person name="Alexander J.E."/>
            <person name="Rich S.A."/>
            <person name="Livny J."/>
            <person name="Vlamakis H."/>
            <person name="Clish C."/>
            <person name="Bullock K."/>
            <person name="Deik A."/>
            <person name="Scott J."/>
            <person name="Pierce K.A."/>
            <person name="Xavier R.J."/>
            <person name="Alm E.J."/>
        </authorList>
    </citation>
    <scope>NUCLEOTIDE SEQUENCE [LARGE SCALE GENOMIC DNA]</scope>
    <source>
        <strain evidence="1 8">BIOML-B1</strain>
    </source>
</reference>
<dbReference type="AlphaFoldDB" id="A0A329UUC5"/>
<dbReference type="Gene3D" id="2.60.40.10">
    <property type="entry name" value="Immunoglobulins"/>
    <property type="match status" value="2"/>
</dbReference>
<protein>
    <recommendedName>
        <fullName evidence="9">Fibronectin type-III domain-containing protein</fullName>
    </recommendedName>
</protein>
<organism evidence="2 5">
    <name type="scientific">Faecalibacterium prausnitzii</name>
    <dbReference type="NCBI Taxonomy" id="853"/>
    <lineage>
        <taxon>Bacteria</taxon>
        <taxon>Bacillati</taxon>
        <taxon>Bacillota</taxon>
        <taxon>Clostridia</taxon>
        <taxon>Eubacteriales</taxon>
        <taxon>Oscillospiraceae</taxon>
        <taxon>Faecalibacterium</taxon>
    </lineage>
</organism>
<dbReference type="GeneID" id="75067029"/>
<dbReference type="Proteomes" id="UP000462091">
    <property type="component" value="Unassembled WGS sequence"/>
</dbReference>
<evidence type="ECO:0000313" key="3">
    <source>
        <dbReference type="EMBL" id="RGB85526.1"/>
    </source>
</evidence>
<dbReference type="RefSeq" id="WP_005920615.1">
    <property type="nucleotide sequence ID" value="NZ_CABKNH010000022.1"/>
</dbReference>
<evidence type="ECO:0000313" key="6">
    <source>
        <dbReference type="Proteomes" id="UP000260782"/>
    </source>
</evidence>
<comment type="caution">
    <text evidence="2">The sequence shown here is derived from an EMBL/GenBank/DDBJ whole genome shotgun (WGS) entry which is preliminary data.</text>
</comment>
<accession>A0A329UUC5</accession>
<evidence type="ECO:0000313" key="8">
    <source>
        <dbReference type="Proteomes" id="UP000462091"/>
    </source>
</evidence>
<proteinExistence type="predicted"/>
<name>A0A329UUC5_9FIRM</name>
<evidence type="ECO:0000313" key="1">
    <source>
        <dbReference type="EMBL" id="MSC52426.1"/>
    </source>
</evidence>
<dbReference type="EMBL" id="WKQM01000024">
    <property type="protein sequence ID" value="MSC52426.1"/>
    <property type="molecule type" value="Genomic_DNA"/>
</dbReference>
<evidence type="ECO:0000313" key="2">
    <source>
        <dbReference type="EMBL" id="RAW65427.1"/>
    </source>
</evidence>
<dbReference type="Proteomes" id="UP000260782">
    <property type="component" value="Unassembled WGS sequence"/>
</dbReference>
<dbReference type="Proteomes" id="UP000250550">
    <property type="component" value="Unassembled WGS sequence"/>
</dbReference>
<sequence>MTEFGRYLKQCPPALKDKTRTLSLLKDALKNDLPKFRVLQAAYELGILEAIQRSNPISTDDRLKITTGLVSQYAMLENAAKNAIDYWQDSVDADILYRALNDADECRESRINSAESTARPAIPIKPQQNPAENLLKIESISQDSIRMGIRLQWEKQSEIECYEIWRAKESEQPVKIKEGSFPIPRYQDYDVEANCCYTYAIRGLNESGKDIAHSADIQLIAPSKPPVFQIRELQFTFSGLQLKWSMLFEAEKYIVQKYSDVYGWTTLAELPVEQTMYLDAAAQGGKTIKYKIRCVCKNGTAIETAEIELNL</sequence>
<dbReference type="EMBL" id="QVES01000008">
    <property type="protein sequence ID" value="RGB85526.1"/>
    <property type="molecule type" value="Genomic_DNA"/>
</dbReference>
<reference evidence="2 5" key="1">
    <citation type="submission" date="2018-02" db="EMBL/GenBank/DDBJ databases">
        <title>Complete genome sequencing of Faecalibacterium prausnitzii strains isolated from the human gut.</title>
        <authorList>
            <person name="Fitzgerald B.C."/>
            <person name="Shkoporov A.N."/>
            <person name="Ross P.R."/>
            <person name="Hill C."/>
        </authorList>
    </citation>
    <scope>NUCLEOTIDE SEQUENCE [LARGE SCALE GENOMIC DNA]</scope>
    <source>
        <strain evidence="2 5">APC924/119</strain>
    </source>
</reference>
<dbReference type="EMBL" id="QVEW01000011">
    <property type="protein sequence ID" value="RGB96091.1"/>
    <property type="molecule type" value="Genomic_DNA"/>
</dbReference>
<dbReference type="EMBL" id="PRLF01000007">
    <property type="protein sequence ID" value="RAW65427.1"/>
    <property type="molecule type" value="Genomic_DNA"/>
</dbReference>
<gene>
    <name evidence="2" type="ORF">C4N21_06875</name>
    <name evidence="4" type="ORF">DWZ04_10460</name>
    <name evidence="3" type="ORF">DWZ25_08455</name>
    <name evidence="1" type="ORF">GKE10_11050</name>
</gene>
<evidence type="ECO:0000313" key="4">
    <source>
        <dbReference type="EMBL" id="RGB96091.1"/>
    </source>
</evidence>
<evidence type="ECO:0008006" key="9">
    <source>
        <dbReference type="Google" id="ProtNLM"/>
    </source>
</evidence>
<evidence type="ECO:0000313" key="7">
    <source>
        <dbReference type="Proteomes" id="UP000260783"/>
    </source>
</evidence>